<keyword evidence="1" id="KW-0489">Methyltransferase</keyword>
<evidence type="ECO:0000313" key="4">
    <source>
        <dbReference type="EMBL" id="KAF6165543.1"/>
    </source>
</evidence>
<feature type="domain" description="tRNA/rRNA methyltransferase SpoU type" evidence="3">
    <location>
        <begin position="125"/>
        <end position="275"/>
    </location>
</feature>
<dbReference type="GO" id="GO:0006396">
    <property type="term" value="P:RNA processing"/>
    <property type="evidence" value="ECO:0007669"/>
    <property type="project" value="InterPro"/>
</dbReference>
<dbReference type="PANTHER" id="PTHR43191">
    <property type="entry name" value="RRNA METHYLTRANSFERASE 3"/>
    <property type="match status" value="1"/>
</dbReference>
<dbReference type="InterPro" id="IPR001537">
    <property type="entry name" value="SpoU_MeTrfase"/>
</dbReference>
<proteinExistence type="predicted"/>
<dbReference type="Proteomes" id="UP000541444">
    <property type="component" value="Unassembled WGS sequence"/>
</dbReference>
<dbReference type="InterPro" id="IPR029028">
    <property type="entry name" value="Alpha/beta_knot_MTases"/>
</dbReference>
<dbReference type="AlphaFoldDB" id="A0A7J7NEP3"/>
<dbReference type="Pfam" id="PF00588">
    <property type="entry name" value="SpoU_methylase"/>
    <property type="match status" value="1"/>
</dbReference>
<protein>
    <recommendedName>
        <fullName evidence="3">tRNA/rRNA methyltransferase SpoU type domain-containing protein</fullName>
    </recommendedName>
</protein>
<dbReference type="PANTHER" id="PTHR43191:SF2">
    <property type="entry name" value="RRNA METHYLTRANSFERASE 3, MITOCHONDRIAL"/>
    <property type="match status" value="1"/>
</dbReference>
<dbReference type="FunFam" id="3.40.1280.10:FF:000027">
    <property type="entry name" value="Putative tRNA/rRNA methyltransferase YsgA"/>
    <property type="match status" value="1"/>
</dbReference>
<reference evidence="4 5" key="1">
    <citation type="journal article" date="2020" name="IScience">
        <title>Genome Sequencing of the Endangered Kingdonia uniflora (Circaeasteraceae, Ranunculales) Reveals Potential Mechanisms of Evolutionary Specialization.</title>
        <authorList>
            <person name="Sun Y."/>
            <person name="Deng T."/>
            <person name="Zhang A."/>
            <person name="Moore M.J."/>
            <person name="Landis J.B."/>
            <person name="Lin N."/>
            <person name="Zhang H."/>
            <person name="Zhang X."/>
            <person name="Huang J."/>
            <person name="Zhang X."/>
            <person name="Sun H."/>
            <person name="Wang H."/>
        </authorList>
    </citation>
    <scope>NUCLEOTIDE SEQUENCE [LARGE SCALE GENOMIC DNA]</scope>
    <source>
        <strain evidence="4">TB1705</strain>
        <tissue evidence="4">Leaf</tissue>
    </source>
</reference>
<comment type="caution">
    <text evidence="4">The sequence shown here is derived from an EMBL/GenBank/DDBJ whole genome shotgun (WGS) entry which is preliminary data.</text>
</comment>
<sequence length="293" mass="32558">MGDDKWKWKWVDSGKFTDEYCGKIGTKDTLMRREITRFQESRQEKSAILDCLLLLDDAGMPKYLGDSSDRVVRVSSMVMRKLSGVHCTDSIEAIAVMKIPTSFHDVNDDQVRANFQSLFPSPHRILVLDGIQDPGNLGTLLRSAMAFRWDGVFLLPGCCDPFNDKALRASRGASFQLPILSGDWAQLEILRKEFHMKMLAGHPDCENQQLKKISSSLSRNLADSLVDKPVCLILGSEGQGLSEKSKHACNELVSISMEGEFESLNVSVAGGIFLFMLKPENNGTSTSDILQHA</sequence>
<evidence type="ECO:0000313" key="5">
    <source>
        <dbReference type="Proteomes" id="UP000541444"/>
    </source>
</evidence>
<dbReference type="GO" id="GO:0003723">
    <property type="term" value="F:RNA binding"/>
    <property type="evidence" value="ECO:0007669"/>
    <property type="project" value="InterPro"/>
</dbReference>
<dbReference type="SUPFAM" id="SSF75217">
    <property type="entry name" value="alpha/beta knot"/>
    <property type="match status" value="1"/>
</dbReference>
<dbReference type="Gene3D" id="3.40.1280.10">
    <property type="match status" value="1"/>
</dbReference>
<dbReference type="EMBL" id="JACGCM010000843">
    <property type="protein sequence ID" value="KAF6165543.1"/>
    <property type="molecule type" value="Genomic_DNA"/>
</dbReference>
<gene>
    <name evidence="4" type="ORF">GIB67_006433</name>
</gene>
<dbReference type="OrthoDB" id="270651at2759"/>
<accession>A0A7J7NEP3</accession>
<dbReference type="InterPro" id="IPR051259">
    <property type="entry name" value="rRNA_Methyltransferase"/>
</dbReference>
<keyword evidence="2" id="KW-0808">Transferase</keyword>
<dbReference type="GO" id="GO:0008173">
    <property type="term" value="F:RNA methyltransferase activity"/>
    <property type="evidence" value="ECO:0007669"/>
    <property type="project" value="InterPro"/>
</dbReference>
<organism evidence="4 5">
    <name type="scientific">Kingdonia uniflora</name>
    <dbReference type="NCBI Taxonomy" id="39325"/>
    <lineage>
        <taxon>Eukaryota</taxon>
        <taxon>Viridiplantae</taxon>
        <taxon>Streptophyta</taxon>
        <taxon>Embryophyta</taxon>
        <taxon>Tracheophyta</taxon>
        <taxon>Spermatophyta</taxon>
        <taxon>Magnoliopsida</taxon>
        <taxon>Ranunculales</taxon>
        <taxon>Circaeasteraceae</taxon>
        <taxon>Kingdonia</taxon>
    </lineage>
</organism>
<name>A0A7J7NEP3_9MAGN</name>
<dbReference type="GO" id="GO:0032259">
    <property type="term" value="P:methylation"/>
    <property type="evidence" value="ECO:0007669"/>
    <property type="project" value="UniProtKB-KW"/>
</dbReference>
<dbReference type="CDD" id="cd18095">
    <property type="entry name" value="SpoU-like_rRNA-MTase"/>
    <property type="match status" value="1"/>
</dbReference>
<evidence type="ECO:0000259" key="3">
    <source>
        <dbReference type="Pfam" id="PF00588"/>
    </source>
</evidence>
<evidence type="ECO:0000256" key="1">
    <source>
        <dbReference type="ARBA" id="ARBA00022603"/>
    </source>
</evidence>
<keyword evidence="5" id="KW-1185">Reference proteome</keyword>
<dbReference type="InterPro" id="IPR029026">
    <property type="entry name" value="tRNA_m1G_MTases_N"/>
</dbReference>
<evidence type="ECO:0000256" key="2">
    <source>
        <dbReference type="ARBA" id="ARBA00022679"/>
    </source>
</evidence>